<dbReference type="AlphaFoldDB" id="A0AA38XHQ8"/>
<keyword evidence="2" id="KW-1185">Reference proteome</keyword>
<evidence type="ECO:0000313" key="1">
    <source>
        <dbReference type="EMBL" id="KAJ9613586.1"/>
    </source>
</evidence>
<proteinExistence type="predicted"/>
<protein>
    <submittedName>
        <fullName evidence="1">Uncharacterized protein</fullName>
    </submittedName>
</protein>
<comment type="caution">
    <text evidence="1">The sequence shown here is derived from an EMBL/GenBank/DDBJ whole genome shotgun (WGS) entry which is preliminary data.</text>
</comment>
<accession>A0AA38XHQ8</accession>
<gene>
    <name evidence="1" type="ORF">H2200_003528</name>
</gene>
<reference evidence="1" key="1">
    <citation type="submission" date="2022-10" db="EMBL/GenBank/DDBJ databases">
        <title>Culturing micro-colonial fungi from biological soil crusts in the Mojave desert and describing Neophaeococcomyces mojavensis, and introducing the new genera and species Taxawa tesnikishii.</title>
        <authorList>
            <person name="Kurbessoian T."/>
            <person name="Stajich J.E."/>
        </authorList>
    </citation>
    <scope>NUCLEOTIDE SEQUENCE</scope>
    <source>
        <strain evidence="1">TK_41</strain>
    </source>
</reference>
<sequence length="377" mass="43199">MFGIQHFWSSPLWTKAWDGATGCFDLGFTKIHPEIVLASHGNLDGGSPVIMPANHLTTAALCFYKVILSGGLSASQMQPDMLPLDLNFTFTNGKVWLGRRQEATLDVIRDQLLLWVGKHGVHVHHKSRGRVSEQQRDLDAKSAEAFEEAAMETRRLWDTPLLEEHARYDQLRLLVVDIAKLVAAGQPGEAMKTFQKLAQAASLCLIPLNRATNSKMIHQLYSYACYLVAFLDSPSTFGWQEAHFNHWALKRLDYCPRYLAKEDGSDEWGPRLGLRMSELALRCNENRRHLHPCRNISLAAFRLAPVELPHNEQYDWTRAFLNQQFGSRDRYMHFVRTCDWNYCSSEDRAIIHRELSLFREAIDRRFGATPILGFQPF</sequence>
<dbReference type="Proteomes" id="UP001172673">
    <property type="component" value="Unassembled WGS sequence"/>
</dbReference>
<organism evidence="1 2">
    <name type="scientific">Cladophialophora chaetospira</name>
    <dbReference type="NCBI Taxonomy" id="386627"/>
    <lineage>
        <taxon>Eukaryota</taxon>
        <taxon>Fungi</taxon>
        <taxon>Dikarya</taxon>
        <taxon>Ascomycota</taxon>
        <taxon>Pezizomycotina</taxon>
        <taxon>Eurotiomycetes</taxon>
        <taxon>Chaetothyriomycetidae</taxon>
        <taxon>Chaetothyriales</taxon>
        <taxon>Herpotrichiellaceae</taxon>
        <taxon>Cladophialophora</taxon>
    </lineage>
</organism>
<evidence type="ECO:0000313" key="2">
    <source>
        <dbReference type="Proteomes" id="UP001172673"/>
    </source>
</evidence>
<dbReference type="EMBL" id="JAPDRK010000004">
    <property type="protein sequence ID" value="KAJ9613586.1"/>
    <property type="molecule type" value="Genomic_DNA"/>
</dbReference>
<name>A0AA38XHQ8_9EURO</name>